<accession>A0A7W5AH07</accession>
<dbReference type="RefSeq" id="WP_203833765.1">
    <property type="nucleotide sequence ID" value="NZ_BOME01000028.1"/>
</dbReference>
<dbReference type="SUPFAM" id="SSF46785">
    <property type="entry name" value="Winged helix' DNA-binding domain"/>
    <property type="match status" value="1"/>
</dbReference>
<reference evidence="1 2" key="1">
    <citation type="submission" date="2020-08" db="EMBL/GenBank/DDBJ databases">
        <title>Genomic Encyclopedia of Type Strains, Phase III (KMG-III): the genomes of soil and plant-associated and newly described type strains.</title>
        <authorList>
            <person name="Whitman W."/>
        </authorList>
    </citation>
    <scope>NUCLEOTIDE SEQUENCE [LARGE SCALE GENOMIC DNA]</scope>
    <source>
        <strain evidence="1 2">CECT 3287</strain>
    </source>
</reference>
<proteinExistence type="predicted"/>
<keyword evidence="2" id="KW-1185">Reference proteome</keyword>
<dbReference type="InterPro" id="IPR036390">
    <property type="entry name" value="WH_DNA-bd_sf"/>
</dbReference>
<evidence type="ECO:0000313" key="2">
    <source>
        <dbReference type="Proteomes" id="UP000590749"/>
    </source>
</evidence>
<dbReference type="InterPro" id="IPR036388">
    <property type="entry name" value="WH-like_DNA-bd_sf"/>
</dbReference>
<evidence type="ECO:0000313" key="1">
    <source>
        <dbReference type="EMBL" id="MBB3095794.1"/>
    </source>
</evidence>
<protein>
    <submittedName>
        <fullName evidence="1">Putative ArsR family transcriptional regulator</fullName>
    </submittedName>
</protein>
<dbReference type="AlphaFoldDB" id="A0A7W5AH07"/>
<gene>
    <name evidence="1" type="ORF">FHR83_003464</name>
</gene>
<dbReference type="Proteomes" id="UP000590749">
    <property type="component" value="Unassembled WGS sequence"/>
</dbReference>
<name>A0A7W5AH07_9ACTN</name>
<comment type="caution">
    <text evidence="1">The sequence shown here is derived from an EMBL/GenBank/DDBJ whole genome shotgun (WGS) entry which is preliminary data.</text>
</comment>
<dbReference type="EMBL" id="JACHXF010000006">
    <property type="protein sequence ID" value="MBB3095794.1"/>
    <property type="molecule type" value="Genomic_DNA"/>
</dbReference>
<sequence length="249" mass="26758">MVQEVAMSENFAADVASVAALGDPVRRQLYCFVVAQGEPVNRETSAAAIGVAHHVAKFHLDRLVADGLLDIEYRRPLGRGGPGAGRPAKFYRRVQRDISVTLPERRYDLAGLVLAEAVTVANRDGVSLDAALRAAARTTGQALLQNHPTSETPGDGGERDVVTAVLAHNGYEPRTVDGETLLGNCPFRSLAAQYTELVCGMNLDLIDGLLEADGPRGRCARLNPGPDRCCVTITHDPRTELRGRTEEGH</sequence>
<organism evidence="1 2">
    <name type="scientific">Actinoplanes campanulatus</name>
    <dbReference type="NCBI Taxonomy" id="113559"/>
    <lineage>
        <taxon>Bacteria</taxon>
        <taxon>Bacillati</taxon>
        <taxon>Actinomycetota</taxon>
        <taxon>Actinomycetes</taxon>
        <taxon>Micromonosporales</taxon>
        <taxon>Micromonosporaceae</taxon>
        <taxon>Actinoplanes</taxon>
    </lineage>
</organism>
<dbReference type="Gene3D" id="1.10.10.10">
    <property type="entry name" value="Winged helix-like DNA-binding domain superfamily/Winged helix DNA-binding domain"/>
    <property type="match status" value="1"/>
</dbReference>